<feature type="binding site" evidence="12">
    <location>
        <position position="174"/>
    </location>
    <ligand>
        <name>Ca(2+)</name>
        <dbReference type="ChEBI" id="CHEBI:29108"/>
        <label>3</label>
    </ligand>
</feature>
<evidence type="ECO:0000256" key="16">
    <source>
        <dbReference type="SAM" id="Phobius"/>
    </source>
</evidence>
<dbReference type="PANTHER" id="PTHR10201:SF287">
    <property type="entry name" value="MATRIX METALLOPEPTIDASE 25B-RELATED"/>
    <property type="match status" value="1"/>
</dbReference>
<dbReference type="AlphaFoldDB" id="A0A6J2WZL8"/>
<evidence type="ECO:0000259" key="17">
    <source>
        <dbReference type="SMART" id="SM00235"/>
    </source>
</evidence>
<dbReference type="Pfam" id="PF00045">
    <property type="entry name" value="Hemopexin"/>
    <property type="match status" value="3"/>
</dbReference>
<dbReference type="InterPro" id="IPR002477">
    <property type="entry name" value="Peptidoglycan-bd-like"/>
</dbReference>
<feature type="repeat" description="Hemopexin" evidence="15">
    <location>
        <begin position="428"/>
        <end position="478"/>
    </location>
</feature>
<feature type="binding site" evidence="12">
    <location>
        <position position="177"/>
    </location>
    <ligand>
        <name>Ca(2+)</name>
        <dbReference type="ChEBI" id="CHEBI:29108"/>
        <label>3</label>
    </ligand>
</feature>
<dbReference type="Pfam" id="PF01471">
    <property type="entry name" value="PG_binding_1"/>
    <property type="match status" value="1"/>
</dbReference>
<dbReference type="GO" id="GO:0030574">
    <property type="term" value="P:collagen catabolic process"/>
    <property type="evidence" value="ECO:0007669"/>
    <property type="project" value="TreeGrafter"/>
</dbReference>
<keyword evidence="16" id="KW-1133">Transmembrane helix</keyword>
<evidence type="ECO:0000313" key="19">
    <source>
        <dbReference type="RefSeq" id="XP_030649765.1"/>
    </source>
</evidence>
<sequence>MRLQTREGIERAVRKMQRFAGLKETGILDNATLAVMSKPRCSLPDILGSEDLLRRRRRKRTIRRKKRYVSSGLSWTKTNLTWSVSGSPSLSPHLTPETVQTILSYAFKVWGDATPLNFNMLRPYSNGPAHEADIRVSFASGYHYDGYPFDGAGGTLAHAFFPGMGDIAGDTHFDDEETWSHGDYSGSIDLFTVAVHEFGHALGLSHSSAHHSIMRPFYEGYVGDIRSYTLPADDRLGIQAIYGKRETLHIVPPVAAPTPRFPDPFPPEKTRCFLVMMTEMVKIMMMMVLIMVVMLMMAVVVKVVMIMMMMMMTICPTSPDPSLPDRCQGGFDAIANIRGEIFFFKGPFFWRVQQLGTLMSTSPARIENFWNGLPPRLQKIDAVYERTDGQIIFFIGNQYWMFDGRNSLPSYPRPLADWGIRDVSGRAPESVGAVFVWPHNGKTYLFSKGAFWRFDETEGRRRLESGYPKPVSLWTGMPSEPDDIAILQNGDTCFFKGTFYWVLKRGEMDQETVSQKSIATDWMKCDIRPQENPLKPDWNKEVSQEANVFAILFR</sequence>
<dbReference type="FunFam" id="2.110.10.10:FF:000018">
    <property type="entry name" value="Matrix metallopeptidase 25b"/>
    <property type="match status" value="1"/>
</dbReference>
<dbReference type="PROSITE" id="PS51642">
    <property type="entry name" value="HEMOPEXIN_2"/>
    <property type="match status" value="4"/>
</dbReference>
<evidence type="ECO:0000256" key="9">
    <source>
        <dbReference type="ARBA" id="ARBA00023145"/>
    </source>
</evidence>
<dbReference type="InterPro" id="IPR021190">
    <property type="entry name" value="Pept_M10A"/>
</dbReference>
<evidence type="ECO:0000256" key="10">
    <source>
        <dbReference type="PIRSR" id="PIRSR001191-1"/>
    </source>
</evidence>
<comment type="similarity">
    <text evidence="1">Belongs to the peptidase M10A family.</text>
</comment>
<keyword evidence="6 11" id="KW-0862">Zinc</keyword>
<keyword evidence="4" id="KW-0677">Repeat</keyword>
<dbReference type="InterPro" id="IPR033739">
    <property type="entry name" value="M10A_MMP"/>
</dbReference>
<feature type="repeat" description="Hemopexin" evidence="15">
    <location>
        <begin position="324"/>
        <end position="373"/>
    </location>
</feature>
<keyword evidence="3 11" id="KW-0479">Metal-binding</keyword>
<evidence type="ECO:0000256" key="15">
    <source>
        <dbReference type="PROSITE-ProRule" id="PRU01011"/>
    </source>
</evidence>
<keyword evidence="16" id="KW-0472">Membrane</keyword>
<dbReference type="InParanoid" id="A0A6J2WZL8"/>
<evidence type="ECO:0000256" key="7">
    <source>
        <dbReference type="ARBA" id="ARBA00022837"/>
    </source>
</evidence>
<proteinExistence type="inferred from homology"/>
<dbReference type="SUPFAM" id="SSF50923">
    <property type="entry name" value="Hemopexin-like domain"/>
    <property type="match status" value="1"/>
</dbReference>
<gene>
    <name evidence="19" type="primary">LOC115829737</name>
</gene>
<dbReference type="InterPro" id="IPR036365">
    <property type="entry name" value="PGBD-like_sf"/>
</dbReference>
<evidence type="ECO:0000256" key="2">
    <source>
        <dbReference type="ARBA" id="ARBA00022670"/>
    </source>
</evidence>
<protein>
    <submittedName>
        <fullName evidence="19">Matrix metalloproteinase-25-like</fullName>
    </submittedName>
</protein>
<keyword evidence="5" id="KW-0378">Hydrolase</keyword>
<dbReference type="InterPro" id="IPR006026">
    <property type="entry name" value="Peptidase_Metallo"/>
</dbReference>
<feature type="binding site" evidence="12">
    <location>
        <position position="133"/>
    </location>
    <ligand>
        <name>Ca(2+)</name>
        <dbReference type="ChEBI" id="CHEBI:29108"/>
        <label>2</label>
    </ligand>
</feature>
<dbReference type="OrthoDB" id="406838at2759"/>
<feature type="binding site" evidence="12">
    <location>
        <position position="381"/>
    </location>
    <ligand>
        <name>Ca(2+)</name>
        <dbReference type="ChEBI" id="CHEBI:29108"/>
        <label>4</label>
    </ligand>
</feature>
<feature type="binding site" evidence="11">
    <location>
        <position position="206"/>
    </location>
    <ligand>
        <name>Zn(2+)</name>
        <dbReference type="ChEBI" id="CHEBI:29105"/>
        <label>2</label>
        <note>catalytic</note>
    </ligand>
</feature>
<feature type="binding site" evidence="12">
    <location>
        <position position="145"/>
    </location>
    <ligand>
        <name>Zn(2+)</name>
        <dbReference type="ChEBI" id="CHEBI:29105"/>
        <label>1</label>
    </ligand>
</feature>
<evidence type="ECO:0000256" key="14">
    <source>
        <dbReference type="PIRSR" id="PIRSR621190-4"/>
    </source>
</evidence>
<evidence type="ECO:0000313" key="18">
    <source>
        <dbReference type="Proteomes" id="UP000504632"/>
    </source>
</evidence>
<dbReference type="SMART" id="SM00120">
    <property type="entry name" value="HX"/>
    <property type="match status" value="4"/>
</dbReference>
<dbReference type="RefSeq" id="XP_030649765.1">
    <property type="nucleotide sequence ID" value="XM_030793905.1"/>
</dbReference>
<feature type="binding site" evidence="12">
    <location>
        <position position="214"/>
    </location>
    <ligand>
        <name>Zn(2+)</name>
        <dbReference type="ChEBI" id="CHEBI:29105"/>
        <label>2</label>
        <note>catalytic</note>
    </ligand>
</feature>
<evidence type="ECO:0000256" key="11">
    <source>
        <dbReference type="PIRSR" id="PIRSR001191-2"/>
    </source>
</evidence>
<dbReference type="CDD" id="cd04278">
    <property type="entry name" value="ZnMc_MMP"/>
    <property type="match status" value="1"/>
</dbReference>
<feature type="binding site" evidence="12">
    <location>
        <position position="177"/>
    </location>
    <ligand>
        <name>Ca(2+)</name>
        <dbReference type="ChEBI" id="CHEBI:29108"/>
        <label>1</label>
    </ligand>
</feature>
<feature type="binding site" evidence="12">
    <location>
        <position position="482"/>
    </location>
    <ligand>
        <name>Ca(2+)</name>
        <dbReference type="ChEBI" id="CHEBI:29108"/>
        <label>4</label>
    </ligand>
</feature>
<organism evidence="18 19">
    <name type="scientific">Chanos chanos</name>
    <name type="common">Milkfish</name>
    <name type="synonym">Mugil chanos</name>
    <dbReference type="NCBI Taxonomy" id="29144"/>
    <lineage>
        <taxon>Eukaryota</taxon>
        <taxon>Metazoa</taxon>
        <taxon>Chordata</taxon>
        <taxon>Craniata</taxon>
        <taxon>Vertebrata</taxon>
        <taxon>Euteleostomi</taxon>
        <taxon>Actinopterygii</taxon>
        <taxon>Neopterygii</taxon>
        <taxon>Teleostei</taxon>
        <taxon>Ostariophysi</taxon>
        <taxon>Gonorynchiformes</taxon>
        <taxon>Chanidae</taxon>
        <taxon>Chanos</taxon>
    </lineage>
</organism>
<keyword evidence="18" id="KW-1185">Reference proteome</keyword>
<dbReference type="SMART" id="SM00235">
    <property type="entry name" value="ZnMc"/>
    <property type="match status" value="1"/>
</dbReference>
<dbReference type="GO" id="GO:0031012">
    <property type="term" value="C:extracellular matrix"/>
    <property type="evidence" value="ECO:0007669"/>
    <property type="project" value="InterPro"/>
</dbReference>
<comment type="cofactor">
    <cofactor evidence="12">
        <name>Ca(2+)</name>
        <dbReference type="ChEBI" id="CHEBI:29108"/>
    </cofactor>
    <text evidence="12">Can bind about 5 Ca(2+) ions per subunit.</text>
</comment>
<feature type="binding site" evidence="12">
    <location>
        <position position="334"/>
    </location>
    <ligand>
        <name>Ca(2+)</name>
        <dbReference type="ChEBI" id="CHEBI:29108"/>
        <label>5</label>
    </ligand>
</feature>
<keyword evidence="16" id="KW-0812">Transmembrane</keyword>
<dbReference type="SUPFAM" id="SSF47090">
    <property type="entry name" value="PGBD-like"/>
    <property type="match status" value="1"/>
</dbReference>
<feature type="domain" description="Peptidase metallopeptidase" evidence="17">
    <location>
        <begin position="71"/>
        <end position="244"/>
    </location>
</feature>
<feature type="repeat" description="Hemopexin" evidence="15">
    <location>
        <begin position="377"/>
        <end position="422"/>
    </location>
</feature>
<dbReference type="InterPro" id="IPR018487">
    <property type="entry name" value="Hemopexin-like_repeat"/>
</dbReference>
<dbReference type="PANTHER" id="PTHR10201">
    <property type="entry name" value="MATRIX METALLOPROTEINASE"/>
    <property type="match status" value="1"/>
</dbReference>
<feature type="binding site" evidence="12">
    <location>
        <position position="143"/>
    </location>
    <ligand>
        <name>Zn(2+)</name>
        <dbReference type="ChEBI" id="CHEBI:29105"/>
        <label>1</label>
    </ligand>
</feature>
<dbReference type="Gene3D" id="3.40.390.10">
    <property type="entry name" value="Collagenase (Catalytic Domain)"/>
    <property type="match status" value="1"/>
</dbReference>
<evidence type="ECO:0000256" key="3">
    <source>
        <dbReference type="ARBA" id="ARBA00022723"/>
    </source>
</evidence>
<dbReference type="PRINTS" id="PR00138">
    <property type="entry name" value="MATRIXIN"/>
</dbReference>
<dbReference type="GO" id="GO:0005615">
    <property type="term" value="C:extracellular space"/>
    <property type="evidence" value="ECO:0007669"/>
    <property type="project" value="TreeGrafter"/>
</dbReference>
<reference evidence="19" key="1">
    <citation type="submission" date="2025-08" db="UniProtKB">
        <authorList>
            <consortium name="RefSeq"/>
        </authorList>
    </citation>
    <scope>IDENTIFICATION</scope>
</reference>
<evidence type="ECO:0000256" key="4">
    <source>
        <dbReference type="ARBA" id="ARBA00022737"/>
    </source>
</evidence>
<name>A0A6J2WZL8_CHACN</name>
<evidence type="ECO:0000256" key="13">
    <source>
        <dbReference type="PIRSR" id="PIRSR621190-3"/>
    </source>
</evidence>
<evidence type="ECO:0000256" key="1">
    <source>
        <dbReference type="ARBA" id="ARBA00010370"/>
    </source>
</evidence>
<feature type="active site" evidence="10">
    <location>
        <position position="197"/>
    </location>
</feature>
<feature type="binding site" evidence="12">
    <location>
        <position position="332"/>
    </location>
    <ligand>
        <name>Ca(2+)</name>
        <dbReference type="ChEBI" id="CHEBI:29108"/>
        <label>4</label>
    </ligand>
</feature>
<dbReference type="GO" id="GO:0006508">
    <property type="term" value="P:proteolysis"/>
    <property type="evidence" value="ECO:0007669"/>
    <property type="project" value="UniProtKB-KW"/>
</dbReference>
<feature type="disulfide bond" evidence="13">
    <location>
        <begin position="327"/>
        <end position="525"/>
    </location>
</feature>
<feature type="binding site" evidence="11">
    <location>
        <position position="200"/>
    </location>
    <ligand>
        <name>Zn(2+)</name>
        <dbReference type="ChEBI" id="CHEBI:29105"/>
        <label>2</label>
        <note>catalytic</note>
    </ligand>
</feature>
<feature type="binding site" evidence="12">
    <location>
        <position position="172"/>
    </location>
    <ligand>
        <name>Zn(2+)</name>
        <dbReference type="ChEBI" id="CHEBI:29105"/>
        <label>1</label>
    </ligand>
</feature>
<accession>A0A6J2WZL8</accession>
<dbReference type="GO" id="GO:0008270">
    <property type="term" value="F:zinc ion binding"/>
    <property type="evidence" value="ECO:0007669"/>
    <property type="project" value="InterPro"/>
</dbReference>
<dbReference type="Proteomes" id="UP000504632">
    <property type="component" value="Chromosome 16"/>
</dbReference>
<feature type="repeat" description="Hemopexin" evidence="15">
    <location>
        <begin position="479"/>
        <end position="525"/>
    </location>
</feature>
<keyword evidence="13" id="KW-1015">Disulfide bond</keyword>
<dbReference type="CDD" id="cd00094">
    <property type="entry name" value="HX"/>
    <property type="match status" value="1"/>
</dbReference>
<feature type="binding site" evidence="12">
    <location>
        <position position="151"/>
    </location>
    <ligand>
        <name>Ca(2+)</name>
        <dbReference type="ChEBI" id="CHEBI:29108"/>
        <label>3</label>
    </ligand>
</feature>
<dbReference type="InterPro" id="IPR001818">
    <property type="entry name" value="Pept_M10_metallopeptidase"/>
</dbReference>
<feature type="modified residue" description="Phosphotyrosine; by PKDCC" evidence="14">
    <location>
        <position position="411"/>
    </location>
</feature>
<evidence type="ECO:0000256" key="12">
    <source>
        <dbReference type="PIRSR" id="PIRSR621190-2"/>
    </source>
</evidence>
<keyword evidence="8" id="KW-0482">Metalloprotease</keyword>
<comment type="cofactor">
    <cofactor evidence="12">
        <name>Zn(2+)</name>
        <dbReference type="ChEBI" id="CHEBI:29105"/>
    </cofactor>
    <text evidence="12">Binds 2 Zn(2+) ions per subunit.</text>
</comment>
<dbReference type="Gene3D" id="2.110.10.10">
    <property type="entry name" value="Hemopexin-like domain"/>
    <property type="match status" value="1"/>
</dbReference>
<dbReference type="GeneID" id="115829737"/>
<feature type="binding site" evidence="12">
    <location>
        <position position="175"/>
    </location>
    <ligand>
        <name>Ca(2+)</name>
        <dbReference type="ChEBI" id="CHEBI:29108"/>
        <label>1</label>
    </ligand>
</feature>
<dbReference type="InterPro" id="IPR024079">
    <property type="entry name" value="MetalloPept_cat_dom_sf"/>
</dbReference>
<evidence type="ECO:0000256" key="6">
    <source>
        <dbReference type="ARBA" id="ARBA00022833"/>
    </source>
</evidence>
<dbReference type="InterPro" id="IPR000585">
    <property type="entry name" value="Hemopexin-like_dom"/>
</dbReference>
<feature type="transmembrane region" description="Helical" evidence="16">
    <location>
        <begin position="286"/>
        <end position="312"/>
    </location>
</feature>
<feature type="binding site" description="in inhibited form" evidence="12">
    <location>
        <position position="41"/>
    </location>
    <ligand>
        <name>Zn(2+)</name>
        <dbReference type="ChEBI" id="CHEBI:29105"/>
        <label>2</label>
        <note>catalytic</note>
    </ligand>
</feature>
<dbReference type="GO" id="GO:0004222">
    <property type="term" value="F:metalloendopeptidase activity"/>
    <property type="evidence" value="ECO:0007669"/>
    <property type="project" value="InterPro"/>
</dbReference>
<dbReference type="Pfam" id="PF00413">
    <property type="entry name" value="Peptidase_M10"/>
    <property type="match status" value="1"/>
</dbReference>
<dbReference type="PIRSF" id="PIRSF001191">
    <property type="entry name" value="Peptidase_M10A_matrix"/>
    <property type="match status" value="1"/>
</dbReference>
<keyword evidence="2" id="KW-0645">Protease</keyword>
<feature type="binding site" evidence="12">
    <location>
        <position position="158"/>
    </location>
    <ligand>
        <name>Zn(2+)</name>
        <dbReference type="ChEBI" id="CHEBI:29105"/>
        <label>1</label>
    </ligand>
</feature>
<keyword evidence="7 12" id="KW-0106">Calcium</keyword>
<dbReference type="InterPro" id="IPR036375">
    <property type="entry name" value="Hemopexin-like_dom_sf"/>
</dbReference>
<evidence type="ECO:0000256" key="5">
    <source>
        <dbReference type="ARBA" id="ARBA00022801"/>
    </source>
</evidence>
<evidence type="ECO:0000256" key="8">
    <source>
        <dbReference type="ARBA" id="ARBA00023049"/>
    </source>
</evidence>
<feature type="binding site" evidence="11">
    <location>
        <position position="196"/>
    </location>
    <ligand>
        <name>Zn(2+)</name>
        <dbReference type="ChEBI" id="CHEBI:29105"/>
        <label>2</label>
        <note>catalytic</note>
    </ligand>
</feature>
<dbReference type="GO" id="GO:0030198">
    <property type="term" value="P:extracellular matrix organization"/>
    <property type="evidence" value="ECO:0007669"/>
    <property type="project" value="TreeGrafter"/>
</dbReference>
<dbReference type="SUPFAM" id="SSF55486">
    <property type="entry name" value="Metalloproteases ('zincins'), catalytic domain"/>
    <property type="match status" value="1"/>
</dbReference>
<feature type="binding site" evidence="12">
    <location>
        <position position="150"/>
    </location>
    <ligand>
        <name>Ca(2+)</name>
        <dbReference type="ChEBI" id="CHEBI:29108"/>
        <label>3</label>
    </ligand>
</feature>
<keyword evidence="9" id="KW-0865">Zymogen</keyword>
<feature type="binding site" evidence="12">
    <location>
        <position position="170"/>
    </location>
    <ligand>
        <name>Ca(2+)</name>
        <dbReference type="ChEBI" id="CHEBI:29108"/>
        <label>2</label>
    </ligand>
</feature>